<protein>
    <submittedName>
        <fullName evidence="3">Transposon Ty4-J Gag-Pol polyprotein</fullName>
    </submittedName>
</protein>
<evidence type="ECO:0000256" key="1">
    <source>
        <dbReference type="SAM" id="MobiDB-lite"/>
    </source>
</evidence>
<proteinExistence type="predicted"/>
<reference evidence="4" key="1">
    <citation type="journal article" date="2019" name="Nat. Commun.">
        <title>Expansion of phycobilisome linker gene families in mesophilic red algae.</title>
        <authorList>
            <person name="Lee J."/>
            <person name="Kim D."/>
            <person name="Bhattacharya D."/>
            <person name="Yoon H.S."/>
        </authorList>
    </citation>
    <scope>NUCLEOTIDE SEQUENCE [LARGE SCALE GENOMIC DNA]</scope>
    <source>
        <strain evidence="4">CCMP 1328</strain>
    </source>
</reference>
<dbReference type="InterPro" id="IPR043502">
    <property type="entry name" value="DNA/RNA_pol_sf"/>
</dbReference>
<keyword evidence="4" id="KW-1185">Reference proteome</keyword>
<dbReference type="PROSITE" id="PS50994">
    <property type="entry name" value="INTEGRASE"/>
    <property type="match status" value="1"/>
</dbReference>
<dbReference type="OrthoDB" id="5664at2759"/>
<dbReference type="EMBL" id="VRMN01000003">
    <property type="protein sequence ID" value="KAA8495793.1"/>
    <property type="molecule type" value="Genomic_DNA"/>
</dbReference>
<comment type="caution">
    <text evidence="3">The sequence shown here is derived from an EMBL/GenBank/DDBJ whole genome shotgun (WGS) entry which is preliminary data.</text>
</comment>
<feature type="region of interest" description="Disordered" evidence="1">
    <location>
        <begin position="1056"/>
        <end position="1086"/>
    </location>
</feature>
<dbReference type="InterPro" id="IPR036397">
    <property type="entry name" value="RNaseH_sf"/>
</dbReference>
<dbReference type="AlphaFoldDB" id="A0A5J4YYT8"/>
<dbReference type="Gene3D" id="3.30.420.10">
    <property type="entry name" value="Ribonuclease H-like superfamily/Ribonuclease H"/>
    <property type="match status" value="2"/>
</dbReference>
<evidence type="ECO:0000313" key="4">
    <source>
        <dbReference type="Proteomes" id="UP000324585"/>
    </source>
</evidence>
<evidence type="ECO:0000313" key="3">
    <source>
        <dbReference type="EMBL" id="KAA8495793.1"/>
    </source>
</evidence>
<accession>A0A5J4YYT8</accession>
<dbReference type="SUPFAM" id="SSF56672">
    <property type="entry name" value="DNA/RNA polymerases"/>
    <property type="match status" value="1"/>
</dbReference>
<dbReference type="InterPro" id="IPR001584">
    <property type="entry name" value="Integrase_cat-core"/>
</dbReference>
<organism evidence="3 4">
    <name type="scientific">Porphyridium purpureum</name>
    <name type="common">Red alga</name>
    <name type="synonym">Porphyridium cruentum</name>
    <dbReference type="NCBI Taxonomy" id="35688"/>
    <lineage>
        <taxon>Eukaryota</taxon>
        <taxon>Rhodophyta</taxon>
        <taxon>Bangiophyceae</taxon>
        <taxon>Porphyridiales</taxon>
        <taxon>Porphyridiaceae</taxon>
        <taxon>Porphyridium</taxon>
    </lineage>
</organism>
<gene>
    <name evidence="3" type="ORF">FVE85_1948</name>
</gene>
<sequence length="1161" mass="128523">MVQVAICGISGRTAPLRRWRGVFVDTGAPISVAGVAAFFEYCETVGSPKTLEPVPKELPTLVWGKRLEPVGVGTVRVGIGADAFLSFHFIVVQGSNLPILIGNDELERHRLNVVREPPPLRLQGPNFDIRLEVAPSKHISIPANSFSKGLFHVESSEQALLFTDAELKNIHKRFGHASAAQMKKILRLSGNPLSSEQYKKLHDMLRVCDICQWYSGRRSSFKVAAEIEVSFNHNVSLDIMYLNPDATSPSIPVLHAVCNGTKLNGAWFVSGETAQDLFCLFFRGWISVFGSPHRITVDHQSNFASADFKALMLGECSVVDVVPIESHWSQGTVERHHEPLRKTYLRVRRDQPGLTPEDSLAIAVRAVNVTTGPEGVIPSLLVFGTIPRLAMRPESAREDSREMNVARLSAAIIARGAYERAIAEYRVKAALASRAPEFPREGDRIEAGVPVLVRREEAYEYGGPFVCAKVDGNRVWVLVPNMRGPARQLSFSIHNVKPYLRATDVRENLILKLDSADHVEDDLWKEAKEKELRGLIDRGTLEAVHEVPPGATLLGSRMENTVKADGTFKSRSVAQGIKTRDPGAESTTINAPTLSRFMMRTIFSIAVIRGHRIAYRDFAQAYLQSEWDLSRKVFIRLKSDVRDILSKITESVFPQYARIVKPLYGLRESGTYWHATLTKRLRDIGFNTAGLDPCVFYLRSEESFLGGVGVLVDDSLIFGEEAAFAAESKVASGLDNKGRFDPPFTFNGTHVTTRGRTLTIDQDAYVQRCFGSSIPNVQTFEEFRSIRGKLAYLSSGTRPDIQCATAKLAQVTASSFTQEHARKVVRLAKYVNHHRVQVRYAPLDPATLRIRVFADASYASNHDHTSQLGFAIFLGDSSDTVHHLHSSSHKAKQVAHSAMSAELLALVLAYDFAEGIQNELHQCGLDAPIVLATDSKQIYDSVASSSILQEKRQMIRLLLLREGMALGRIAELVHVAGANNVADALTKERDCPLWRRVLRHGKLADVASARVYLLHIALALSKQQNEVGLVSESIMDAMKDAAHKTGVALGVENRTTEEQARHDANKAKDNVKGSAQNTADKAGNTMENAANAVKPKKKIKGLLGYFNQVFGEINHVLHHDPTNLTENGSIIPMQTRQNNAQIHIVSIDENHRRQALRDQNP</sequence>
<dbReference type="InterPro" id="IPR012337">
    <property type="entry name" value="RNaseH-like_sf"/>
</dbReference>
<feature type="domain" description="Integrase catalytic" evidence="2">
    <location>
        <begin position="224"/>
        <end position="395"/>
    </location>
</feature>
<dbReference type="InterPro" id="IPR013103">
    <property type="entry name" value="RVT_2"/>
</dbReference>
<feature type="compositionally biased region" description="Basic and acidic residues" evidence="1">
    <location>
        <begin position="1056"/>
        <end position="1071"/>
    </location>
</feature>
<name>A0A5J4YYT8_PORPP</name>
<evidence type="ECO:0000259" key="2">
    <source>
        <dbReference type="PROSITE" id="PS50994"/>
    </source>
</evidence>
<dbReference type="Pfam" id="PF07727">
    <property type="entry name" value="RVT_2"/>
    <property type="match status" value="1"/>
</dbReference>
<dbReference type="SUPFAM" id="SSF53098">
    <property type="entry name" value="Ribonuclease H-like"/>
    <property type="match status" value="1"/>
</dbReference>
<dbReference type="GO" id="GO:0003676">
    <property type="term" value="F:nucleic acid binding"/>
    <property type="evidence" value="ECO:0007669"/>
    <property type="project" value="InterPro"/>
</dbReference>
<dbReference type="Proteomes" id="UP000324585">
    <property type="component" value="Unassembled WGS sequence"/>
</dbReference>
<dbReference type="GO" id="GO:0015074">
    <property type="term" value="P:DNA integration"/>
    <property type="evidence" value="ECO:0007669"/>
    <property type="project" value="InterPro"/>
</dbReference>